<dbReference type="InterPro" id="IPR010920">
    <property type="entry name" value="LSM_dom_sf"/>
</dbReference>
<feature type="domain" description="Sm" evidence="10">
    <location>
        <begin position="43"/>
        <end position="119"/>
    </location>
</feature>
<dbReference type="SUPFAM" id="SSF50182">
    <property type="entry name" value="Sm-like ribonucleoproteins"/>
    <property type="match status" value="1"/>
</dbReference>
<dbReference type="GO" id="GO:1990726">
    <property type="term" value="C:Lsm1-7-Pat1 complex"/>
    <property type="evidence" value="ECO:0007669"/>
    <property type="project" value="TreeGrafter"/>
</dbReference>
<dbReference type="Gene3D" id="2.30.30.100">
    <property type="match status" value="1"/>
</dbReference>
<dbReference type="InterPro" id="IPR001163">
    <property type="entry name" value="Sm_dom_euk/arc"/>
</dbReference>
<dbReference type="PANTHER" id="PTHR10553:SF5">
    <property type="entry name" value="U6 SNRNA-ASSOCIATED SM-LIKE PROTEIN LSM7"/>
    <property type="match status" value="1"/>
</dbReference>
<name>A0A6A6GSW3_VIRVR</name>
<evidence type="ECO:0000313" key="12">
    <source>
        <dbReference type="Proteomes" id="UP000800092"/>
    </source>
</evidence>
<evidence type="ECO:0000256" key="5">
    <source>
        <dbReference type="ARBA" id="ARBA00022884"/>
    </source>
</evidence>
<evidence type="ECO:0000256" key="8">
    <source>
        <dbReference type="ARBA" id="ARBA00023274"/>
    </source>
</evidence>
<dbReference type="PROSITE" id="PS52002">
    <property type="entry name" value="SM"/>
    <property type="match status" value="1"/>
</dbReference>
<proteinExistence type="inferred from homology"/>
<evidence type="ECO:0000256" key="3">
    <source>
        <dbReference type="ARBA" id="ARBA00022664"/>
    </source>
</evidence>
<dbReference type="PANTHER" id="PTHR10553">
    <property type="entry name" value="SMALL NUCLEAR RIBONUCLEOPROTEIN"/>
    <property type="match status" value="1"/>
</dbReference>
<dbReference type="InterPro" id="IPR044641">
    <property type="entry name" value="Lsm7/SmG-like"/>
</dbReference>
<feature type="compositionally biased region" description="Gly residues" evidence="9">
    <location>
        <begin position="22"/>
        <end position="34"/>
    </location>
</feature>
<dbReference type="InterPro" id="IPR047575">
    <property type="entry name" value="Sm"/>
</dbReference>
<keyword evidence="8" id="KW-0687">Ribonucleoprotein</keyword>
<keyword evidence="12" id="KW-1185">Reference proteome</keyword>
<evidence type="ECO:0000313" key="11">
    <source>
        <dbReference type="EMBL" id="KAF2228699.1"/>
    </source>
</evidence>
<accession>A0A6A6GSW3</accession>
<dbReference type="EMBL" id="ML991898">
    <property type="protein sequence ID" value="KAF2228699.1"/>
    <property type="molecule type" value="Genomic_DNA"/>
</dbReference>
<dbReference type="SMART" id="SM00651">
    <property type="entry name" value="Sm"/>
    <property type="match status" value="1"/>
</dbReference>
<dbReference type="GO" id="GO:0097526">
    <property type="term" value="C:spliceosomal tri-snRNP complex"/>
    <property type="evidence" value="ECO:0007669"/>
    <property type="project" value="TreeGrafter"/>
</dbReference>
<reference evidence="11" key="1">
    <citation type="journal article" date="2020" name="Stud. Mycol.">
        <title>101 Dothideomycetes genomes: a test case for predicting lifestyles and emergence of pathogens.</title>
        <authorList>
            <person name="Haridas S."/>
            <person name="Albert R."/>
            <person name="Binder M."/>
            <person name="Bloem J."/>
            <person name="Labutti K."/>
            <person name="Salamov A."/>
            <person name="Andreopoulos B."/>
            <person name="Baker S."/>
            <person name="Barry K."/>
            <person name="Bills G."/>
            <person name="Bluhm B."/>
            <person name="Cannon C."/>
            <person name="Castanera R."/>
            <person name="Culley D."/>
            <person name="Daum C."/>
            <person name="Ezra D."/>
            <person name="Gonzalez J."/>
            <person name="Henrissat B."/>
            <person name="Kuo A."/>
            <person name="Liang C."/>
            <person name="Lipzen A."/>
            <person name="Lutzoni F."/>
            <person name="Magnuson J."/>
            <person name="Mondo S."/>
            <person name="Nolan M."/>
            <person name="Ohm R."/>
            <person name="Pangilinan J."/>
            <person name="Park H.-J."/>
            <person name="Ramirez L."/>
            <person name="Alfaro M."/>
            <person name="Sun H."/>
            <person name="Tritt A."/>
            <person name="Yoshinaga Y."/>
            <person name="Zwiers L.-H."/>
            <person name="Turgeon B."/>
            <person name="Goodwin S."/>
            <person name="Spatafora J."/>
            <person name="Crous P."/>
            <person name="Grigoriev I."/>
        </authorList>
    </citation>
    <scope>NUCLEOTIDE SEQUENCE</scope>
    <source>
        <strain evidence="11">Tuck. ex Michener</strain>
    </source>
</reference>
<dbReference type="OrthoDB" id="274944at2759"/>
<gene>
    <name evidence="11" type="ORF">EV356DRAFT_47915</name>
</gene>
<comment type="subcellular location">
    <subcellularLocation>
        <location evidence="1">Nucleus</location>
    </subcellularLocation>
</comment>
<sequence length="133" mass="13827">MSERASIRGGRGGGRGDRGGRGGRGGGAGGGAGGAPSEKPKKENILNLEKYLGKQITVKFNGGREVVGTLKGYDQLMNLVLDDVNELLKDDEGNESTRPLGLIVARGTLLVLITPLDGSEQIANPFVDPDAPE</sequence>
<keyword evidence="5" id="KW-0694">RNA-binding</keyword>
<dbReference type="InterPro" id="IPR017132">
    <property type="entry name" value="Lsm7"/>
</dbReference>
<dbReference type="CDD" id="cd01729">
    <property type="entry name" value="LSm7"/>
    <property type="match status" value="1"/>
</dbReference>
<evidence type="ECO:0000259" key="10">
    <source>
        <dbReference type="PROSITE" id="PS52002"/>
    </source>
</evidence>
<dbReference type="AlphaFoldDB" id="A0A6A6GSW3"/>
<dbReference type="GO" id="GO:0000398">
    <property type="term" value="P:mRNA splicing, via spliceosome"/>
    <property type="evidence" value="ECO:0007669"/>
    <property type="project" value="InterPro"/>
</dbReference>
<dbReference type="GO" id="GO:0000956">
    <property type="term" value="P:nuclear-transcribed mRNA catabolic process"/>
    <property type="evidence" value="ECO:0007669"/>
    <property type="project" value="InterPro"/>
</dbReference>
<protein>
    <submittedName>
        <fullName evidence="11">U6 snRNA-associated Sm-like protein LSm7</fullName>
    </submittedName>
</protein>
<evidence type="ECO:0000256" key="6">
    <source>
        <dbReference type="ARBA" id="ARBA00023187"/>
    </source>
</evidence>
<dbReference type="GO" id="GO:0005688">
    <property type="term" value="C:U6 snRNP"/>
    <property type="evidence" value="ECO:0007669"/>
    <property type="project" value="TreeGrafter"/>
</dbReference>
<comment type="similarity">
    <text evidence="2">Belongs to the snRNP Sm proteins family.</text>
</comment>
<evidence type="ECO:0000256" key="7">
    <source>
        <dbReference type="ARBA" id="ARBA00023242"/>
    </source>
</evidence>
<dbReference type="Proteomes" id="UP000800092">
    <property type="component" value="Unassembled WGS sequence"/>
</dbReference>
<evidence type="ECO:0000256" key="1">
    <source>
        <dbReference type="ARBA" id="ARBA00004123"/>
    </source>
</evidence>
<organism evidence="11 12">
    <name type="scientific">Viridothelium virens</name>
    <name type="common">Speckled blister lichen</name>
    <name type="synonym">Trypethelium virens</name>
    <dbReference type="NCBI Taxonomy" id="1048519"/>
    <lineage>
        <taxon>Eukaryota</taxon>
        <taxon>Fungi</taxon>
        <taxon>Dikarya</taxon>
        <taxon>Ascomycota</taxon>
        <taxon>Pezizomycotina</taxon>
        <taxon>Dothideomycetes</taxon>
        <taxon>Dothideomycetes incertae sedis</taxon>
        <taxon>Trypetheliales</taxon>
        <taxon>Trypetheliaceae</taxon>
        <taxon>Viridothelium</taxon>
    </lineage>
</organism>
<dbReference type="GO" id="GO:0071004">
    <property type="term" value="C:U2-type prespliceosome"/>
    <property type="evidence" value="ECO:0007669"/>
    <property type="project" value="TreeGrafter"/>
</dbReference>
<keyword evidence="6" id="KW-0508">mRNA splicing</keyword>
<dbReference type="FunFam" id="2.30.30.100:FF:000043">
    <property type="entry name" value="U6 snRNA-associated Sm-like protein LSm7"/>
    <property type="match status" value="1"/>
</dbReference>
<feature type="region of interest" description="Disordered" evidence="9">
    <location>
        <begin position="1"/>
        <end position="42"/>
    </location>
</feature>
<evidence type="ECO:0000256" key="4">
    <source>
        <dbReference type="ARBA" id="ARBA00022728"/>
    </source>
</evidence>
<keyword evidence="4" id="KW-0747">Spliceosome</keyword>
<dbReference type="Pfam" id="PF01423">
    <property type="entry name" value="LSM"/>
    <property type="match status" value="1"/>
</dbReference>
<evidence type="ECO:0000256" key="2">
    <source>
        <dbReference type="ARBA" id="ARBA00006850"/>
    </source>
</evidence>
<dbReference type="GO" id="GO:0003723">
    <property type="term" value="F:RNA binding"/>
    <property type="evidence" value="ECO:0007669"/>
    <property type="project" value="UniProtKB-KW"/>
</dbReference>
<keyword evidence="3" id="KW-0507">mRNA processing</keyword>
<keyword evidence="7" id="KW-0539">Nucleus</keyword>
<evidence type="ECO:0000256" key="9">
    <source>
        <dbReference type="SAM" id="MobiDB-lite"/>
    </source>
</evidence>
<dbReference type="GO" id="GO:0071013">
    <property type="term" value="C:catalytic step 2 spliceosome"/>
    <property type="evidence" value="ECO:0007669"/>
    <property type="project" value="TreeGrafter"/>
</dbReference>